<organism evidence="1 2">
    <name type="scientific">Sphingobium fontiphilum</name>
    <dbReference type="NCBI Taxonomy" id="944425"/>
    <lineage>
        <taxon>Bacteria</taxon>
        <taxon>Pseudomonadati</taxon>
        <taxon>Pseudomonadota</taxon>
        <taxon>Alphaproteobacteria</taxon>
        <taxon>Sphingomonadales</taxon>
        <taxon>Sphingomonadaceae</taxon>
        <taxon>Sphingobium</taxon>
    </lineage>
</organism>
<evidence type="ECO:0000313" key="2">
    <source>
        <dbReference type="Proteomes" id="UP000552757"/>
    </source>
</evidence>
<dbReference type="AlphaFoldDB" id="A0A7W6DDF5"/>
<dbReference type="EMBL" id="JACIEB010000001">
    <property type="protein sequence ID" value="MBB3981205.1"/>
    <property type="molecule type" value="Genomic_DNA"/>
</dbReference>
<keyword evidence="2" id="KW-1185">Reference proteome</keyword>
<dbReference type="Proteomes" id="UP000552757">
    <property type="component" value="Unassembled WGS sequence"/>
</dbReference>
<protein>
    <submittedName>
        <fullName evidence="1">Uncharacterized protein</fullName>
    </submittedName>
</protein>
<comment type="caution">
    <text evidence="1">The sequence shown here is derived from an EMBL/GenBank/DDBJ whole genome shotgun (WGS) entry which is preliminary data.</text>
</comment>
<sequence>MQGQAAIRSVLQAEPELMLRQWAWVAAGGDRRKAERSLSVLKVAGELRDGRGLCFAPALGAPALEGPRMSRNMWTWFQGLWREPSDWRSPDGEPLERIERAQYDRLEESGTGLPTKLARFEIDPKWLPVGARMASTHDDPECPVRISYSLPSFVDPYMFIDVGSTCGSLCGSGELRIYRWTGKHWLLVARRQSWLA</sequence>
<name>A0A7W6DDF5_9SPHN</name>
<evidence type="ECO:0000313" key="1">
    <source>
        <dbReference type="EMBL" id="MBB3981205.1"/>
    </source>
</evidence>
<proteinExistence type="predicted"/>
<gene>
    <name evidence="1" type="ORF">GGR44_000836</name>
</gene>
<reference evidence="1 2" key="1">
    <citation type="submission" date="2020-08" db="EMBL/GenBank/DDBJ databases">
        <title>Genomic Encyclopedia of Type Strains, Phase IV (KMG-IV): sequencing the most valuable type-strain genomes for metagenomic binning, comparative biology and taxonomic classification.</title>
        <authorList>
            <person name="Goeker M."/>
        </authorList>
    </citation>
    <scope>NUCLEOTIDE SEQUENCE [LARGE SCALE GENOMIC DNA]</scope>
    <source>
        <strain evidence="1 2">DSM 29348</strain>
    </source>
</reference>
<accession>A0A7W6DDF5</accession>